<reference evidence="1 2" key="1">
    <citation type="journal article" date="2011" name="J. Bacteriol.">
        <title>Genome sequence of 'Pedosphaera parvula' Ellin514, an aerobic Verrucomicrobial isolate from pasture soil.</title>
        <authorList>
            <person name="Kant R."/>
            <person name="van Passel M.W."/>
            <person name="Sangwan P."/>
            <person name="Palva A."/>
            <person name="Lucas S."/>
            <person name="Copeland A."/>
            <person name="Lapidus A."/>
            <person name="Glavina Del Rio T."/>
            <person name="Dalin E."/>
            <person name="Tice H."/>
            <person name="Bruce D."/>
            <person name="Goodwin L."/>
            <person name="Pitluck S."/>
            <person name="Chertkov O."/>
            <person name="Larimer F.W."/>
            <person name="Land M.L."/>
            <person name="Hauser L."/>
            <person name="Brettin T.S."/>
            <person name="Detter J.C."/>
            <person name="Han S."/>
            <person name="de Vos W.M."/>
            <person name="Janssen P.H."/>
            <person name="Smidt H."/>
        </authorList>
    </citation>
    <scope>NUCLEOTIDE SEQUENCE [LARGE SCALE GENOMIC DNA]</scope>
    <source>
        <strain evidence="1 2">Ellin514</strain>
    </source>
</reference>
<evidence type="ECO:0000313" key="2">
    <source>
        <dbReference type="Proteomes" id="UP000003688"/>
    </source>
</evidence>
<keyword evidence="2" id="KW-1185">Reference proteome</keyword>
<dbReference type="Proteomes" id="UP000003688">
    <property type="component" value="Unassembled WGS sequence"/>
</dbReference>
<evidence type="ECO:0008006" key="3">
    <source>
        <dbReference type="Google" id="ProtNLM"/>
    </source>
</evidence>
<sequence>MEVMIALAILAVIVSAIYSTWRSILKGKEVAERAAAEAQRTRVAVHTLHDSLLCACMFSENAKYYAFMADTEGDFATLSFSARLPKSFPRSGEFGDLDVRRLTFSVEPGSTPDNKNQLVLRQSPILTEPSQDEVDHPLVLAKNVDKFLVEFWDPQQADYVSTWTQTNTLPPMVRFTVALGKVDQFSSKPQDPMMDVVALPAQAVRVDWQMPVLPRQSSTTN</sequence>
<accession>B9XSK0</accession>
<protein>
    <recommendedName>
        <fullName evidence="3">General secretion pathway protein J</fullName>
    </recommendedName>
</protein>
<comment type="caution">
    <text evidence="1">The sequence shown here is derived from an EMBL/GenBank/DDBJ whole genome shotgun (WGS) entry which is preliminary data.</text>
</comment>
<dbReference type="SUPFAM" id="SSF54523">
    <property type="entry name" value="Pili subunits"/>
    <property type="match status" value="1"/>
</dbReference>
<gene>
    <name evidence="1" type="ORF">Cflav_PD0207</name>
</gene>
<dbReference type="EMBL" id="ABOX02000081">
    <property type="protein sequence ID" value="EEF57200.1"/>
    <property type="molecule type" value="Genomic_DNA"/>
</dbReference>
<name>B9XSK0_PEDPL</name>
<dbReference type="STRING" id="320771.Cflav_PD0207"/>
<dbReference type="AlphaFoldDB" id="B9XSK0"/>
<proteinExistence type="predicted"/>
<organism evidence="1 2">
    <name type="scientific">Pedosphaera parvula (strain Ellin514)</name>
    <dbReference type="NCBI Taxonomy" id="320771"/>
    <lineage>
        <taxon>Bacteria</taxon>
        <taxon>Pseudomonadati</taxon>
        <taxon>Verrucomicrobiota</taxon>
        <taxon>Pedosphaerae</taxon>
        <taxon>Pedosphaerales</taxon>
        <taxon>Pedosphaeraceae</taxon>
        <taxon>Pedosphaera</taxon>
    </lineage>
</organism>
<dbReference type="InterPro" id="IPR045584">
    <property type="entry name" value="Pilin-like"/>
</dbReference>
<evidence type="ECO:0000313" key="1">
    <source>
        <dbReference type="EMBL" id="EEF57200.1"/>
    </source>
</evidence>